<proteinExistence type="inferred from homology"/>
<dbReference type="InterPro" id="IPR011010">
    <property type="entry name" value="DNA_brk_join_enz"/>
</dbReference>
<dbReference type="Pfam" id="PF14659">
    <property type="entry name" value="Phage_int_SAM_3"/>
    <property type="match status" value="1"/>
</dbReference>
<feature type="domain" description="Tyr recombinase" evidence="6">
    <location>
        <begin position="167"/>
        <end position="355"/>
    </location>
</feature>
<dbReference type="InterPro" id="IPR010998">
    <property type="entry name" value="Integrase_recombinase_N"/>
</dbReference>
<dbReference type="AlphaFoldDB" id="A0A1H9B429"/>
<evidence type="ECO:0000313" key="9">
    <source>
        <dbReference type="Proteomes" id="UP000198833"/>
    </source>
</evidence>
<dbReference type="Pfam" id="PF00589">
    <property type="entry name" value="Phage_integrase"/>
    <property type="match status" value="1"/>
</dbReference>
<dbReference type="STRING" id="89093.SAMN04488558_102155"/>
<dbReference type="InterPro" id="IPR028259">
    <property type="entry name" value="AP2-like_int_N"/>
</dbReference>
<sequence length="366" mass="43178">MSVAKDKRTGKWMCRVSYKENEKYKQITRKGFSTKKEAQINEAQLKLNLENRILVKQQPNKNITFADYFENWARKYKIGLYSASTDEKYEYDIKLVHKYFGRKKIAEVTRDMYQDFINQRGKGNGKDIVEKTHGRIKACMQDALYEGLINRDPTYKSVLRYEIAGNNKLKYWNEKEFHKIIYYLKNNMTPANLILYIAALTGLRIGEIYGLSWDDIQLNKLSVNKNFDYKNNEFTPGKTKSSIRTISITESLYNEIIRYKNTKHKSYNEHLFIDKGKPCISYNGLRKHLKKICNMLVIDFLPIHSFRHSHCSYLIFQGVNIHYISKRLGHTTVIETLKTYSHIFDEFEQLQNNKVIDALTYIEGAK</sequence>
<comment type="similarity">
    <text evidence="1">Belongs to the 'phage' integrase family.</text>
</comment>
<evidence type="ECO:0000259" key="7">
    <source>
        <dbReference type="PROSITE" id="PS51900"/>
    </source>
</evidence>
<dbReference type="Proteomes" id="UP000198833">
    <property type="component" value="Unassembled WGS sequence"/>
</dbReference>
<evidence type="ECO:0000313" key="8">
    <source>
        <dbReference type="EMBL" id="SEP83487.1"/>
    </source>
</evidence>
<evidence type="ECO:0000256" key="4">
    <source>
        <dbReference type="ARBA" id="ARBA00023172"/>
    </source>
</evidence>
<evidence type="ECO:0000256" key="1">
    <source>
        <dbReference type="ARBA" id="ARBA00008857"/>
    </source>
</evidence>
<dbReference type="RefSeq" id="WP_159428824.1">
    <property type="nucleotide sequence ID" value="NZ_CP149446.1"/>
</dbReference>
<dbReference type="Gene3D" id="1.10.150.130">
    <property type="match status" value="1"/>
</dbReference>
<dbReference type="PANTHER" id="PTHR30349:SF64">
    <property type="entry name" value="PROPHAGE INTEGRASE INTD-RELATED"/>
    <property type="match status" value="1"/>
</dbReference>
<evidence type="ECO:0000256" key="3">
    <source>
        <dbReference type="ARBA" id="ARBA00023125"/>
    </source>
</evidence>
<dbReference type="InterPro" id="IPR002104">
    <property type="entry name" value="Integrase_catalytic"/>
</dbReference>
<dbReference type="GO" id="GO:0006310">
    <property type="term" value="P:DNA recombination"/>
    <property type="evidence" value="ECO:0007669"/>
    <property type="project" value="UniProtKB-KW"/>
</dbReference>
<feature type="domain" description="Core-binding (CB)" evidence="7">
    <location>
        <begin position="63"/>
        <end position="144"/>
    </location>
</feature>
<organism evidence="8 9">
    <name type="scientific">Ignavigranum ruoffiae</name>
    <dbReference type="NCBI Taxonomy" id="89093"/>
    <lineage>
        <taxon>Bacteria</taxon>
        <taxon>Bacillati</taxon>
        <taxon>Bacillota</taxon>
        <taxon>Bacilli</taxon>
        <taxon>Lactobacillales</taxon>
        <taxon>Aerococcaceae</taxon>
        <taxon>Ignavigranum</taxon>
    </lineage>
</organism>
<dbReference type="PROSITE" id="PS51900">
    <property type="entry name" value="CB"/>
    <property type="match status" value="1"/>
</dbReference>
<dbReference type="EMBL" id="FOEN01000002">
    <property type="protein sequence ID" value="SEP83487.1"/>
    <property type="molecule type" value="Genomic_DNA"/>
</dbReference>
<evidence type="ECO:0000256" key="5">
    <source>
        <dbReference type="PROSITE-ProRule" id="PRU01248"/>
    </source>
</evidence>
<dbReference type="PANTHER" id="PTHR30349">
    <property type="entry name" value="PHAGE INTEGRASE-RELATED"/>
    <property type="match status" value="1"/>
</dbReference>
<dbReference type="Gene3D" id="1.10.443.10">
    <property type="entry name" value="Intergrase catalytic core"/>
    <property type="match status" value="1"/>
</dbReference>
<accession>A0A1H9B429</accession>
<evidence type="ECO:0000256" key="2">
    <source>
        <dbReference type="ARBA" id="ARBA00022908"/>
    </source>
</evidence>
<dbReference type="SUPFAM" id="SSF56349">
    <property type="entry name" value="DNA breaking-rejoining enzymes"/>
    <property type="match status" value="1"/>
</dbReference>
<dbReference type="CDD" id="cd01189">
    <property type="entry name" value="INT_ICEBs1_C_like"/>
    <property type="match status" value="1"/>
</dbReference>
<dbReference type="InterPro" id="IPR050090">
    <property type="entry name" value="Tyrosine_recombinase_XerCD"/>
</dbReference>
<dbReference type="GO" id="GO:0015074">
    <property type="term" value="P:DNA integration"/>
    <property type="evidence" value="ECO:0007669"/>
    <property type="project" value="UniProtKB-KW"/>
</dbReference>
<name>A0A1H9B429_9LACT</name>
<keyword evidence="9" id="KW-1185">Reference proteome</keyword>
<reference evidence="8 9" key="1">
    <citation type="submission" date="2016-10" db="EMBL/GenBank/DDBJ databases">
        <authorList>
            <person name="de Groot N.N."/>
        </authorList>
    </citation>
    <scope>NUCLEOTIDE SEQUENCE [LARGE SCALE GENOMIC DNA]</scope>
    <source>
        <strain evidence="8 9">DSM 15695</strain>
    </source>
</reference>
<protein>
    <submittedName>
        <fullName evidence="8">Site-specific recombinase XerD</fullName>
    </submittedName>
</protein>
<dbReference type="InterPro" id="IPR004107">
    <property type="entry name" value="Integrase_SAM-like_N"/>
</dbReference>
<dbReference type="OrthoDB" id="9803188at2"/>
<keyword evidence="4" id="KW-0233">DNA recombination</keyword>
<dbReference type="InterPro" id="IPR044068">
    <property type="entry name" value="CB"/>
</dbReference>
<dbReference type="Pfam" id="PF14657">
    <property type="entry name" value="Arm-DNA-bind_4"/>
    <property type="match status" value="1"/>
</dbReference>
<evidence type="ECO:0000259" key="6">
    <source>
        <dbReference type="PROSITE" id="PS51898"/>
    </source>
</evidence>
<keyword evidence="2" id="KW-0229">DNA integration</keyword>
<gene>
    <name evidence="8" type="ORF">SAMN04488558_102155</name>
</gene>
<dbReference type="PROSITE" id="PS51898">
    <property type="entry name" value="TYR_RECOMBINASE"/>
    <property type="match status" value="1"/>
</dbReference>
<dbReference type="InterPro" id="IPR013762">
    <property type="entry name" value="Integrase-like_cat_sf"/>
</dbReference>
<keyword evidence="3 5" id="KW-0238">DNA-binding</keyword>
<dbReference type="GO" id="GO:0003677">
    <property type="term" value="F:DNA binding"/>
    <property type="evidence" value="ECO:0007669"/>
    <property type="project" value="UniProtKB-UniRule"/>
</dbReference>